<dbReference type="InterPro" id="IPR012902">
    <property type="entry name" value="N_methyl_site"/>
</dbReference>
<dbReference type="AlphaFoldDB" id="A0A951PU34"/>
<protein>
    <submittedName>
        <fullName evidence="2">Hormogonium polysaccharide secretion pseudopilin HpsB</fullName>
    </submittedName>
</protein>
<accession>A0A951PU34</accession>
<reference evidence="2" key="1">
    <citation type="submission" date="2021-05" db="EMBL/GenBank/DDBJ databases">
        <authorList>
            <person name="Pietrasiak N."/>
            <person name="Ward R."/>
            <person name="Stajich J.E."/>
            <person name="Kurbessoian T."/>
        </authorList>
    </citation>
    <scope>NUCLEOTIDE SEQUENCE</scope>
    <source>
        <strain evidence="2">JT2-VF2</strain>
    </source>
</reference>
<proteinExistence type="predicted"/>
<dbReference type="Pfam" id="PF07963">
    <property type="entry name" value="N_methyl"/>
    <property type="match status" value="1"/>
</dbReference>
<keyword evidence="1" id="KW-1133">Transmembrane helix</keyword>
<dbReference type="Proteomes" id="UP000715781">
    <property type="component" value="Unassembled WGS sequence"/>
</dbReference>
<dbReference type="NCBIfam" id="NF038303">
    <property type="entry name" value="EPS_HpsB"/>
    <property type="match status" value="1"/>
</dbReference>
<evidence type="ECO:0000313" key="2">
    <source>
        <dbReference type="EMBL" id="MBW4559885.1"/>
    </source>
</evidence>
<evidence type="ECO:0000256" key="1">
    <source>
        <dbReference type="SAM" id="Phobius"/>
    </source>
</evidence>
<gene>
    <name evidence="2" type="primary">hpsB</name>
    <name evidence="2" type="ORF">KME32_01810</name>
</gene>
<organism evidence="2 3">
    <name type="scientific">Mojavia pulchra JT2-VF2</name>
    <dbReference type="NCBI Taxonomy" id="287848"/>
    <lineage>
        <taxon>Bacteria</taxon>
        <taxon>Bacillati</taxon>
        <taxon>Cyanobacteriota</taxon>
        <taxon>Cyanophyceae</taxon>
        <taxon>Nostocales</taxon>
        <taxon>Nostocaceae</taxon>
    </lineage>
</organism>
<name>A0A951PU34_9NOST</name>
<evidence type="ECO:0000313" key="3">
    <source>
        <dbReference type="Proteomes" id="UP000715781"/>
    </source>
</evidence>
<reference evidence="2" key="2">
    <citation type="journal article" date="2022" name="Microbiol. Resour. Announc.">
        <title>Metagenome Sequencing to Explore Phylogenomics of Terrestrial Cyanobacteria.</title>
        <authorList>
            <person name="Ward R.D."/>
            <person name="Stajich J.E."/>
            <person name="Johansen J.R."/>
            <person name="Huntemann M."/>
            <person name="Clum A."/>
            <person name="Foster B."/>
            <person name="Foster B."/>
            <person name="Roux S."/>
            <person name="Palaniappan K."/>
            <person name="Varghese N."/>
            <person name="Mukherjee S."/>
            <person name="Reddy T.B.K."/>
            <person name="Daum C."/>
            <person name="Copeland A."/>
            <person name="Chen I.A."/>
            <person name="Ivanova N.N."/>
            <person name="Kyrpides N.C."/>
            <person name="Shapiro N."/>
            <person name="Eloe-Fadrosh E.A."/>
            <person name="Pietrasiak N."/>
        </authorList>
    </citation>
    <scope>NUCLEOTIDE SEQUENCE</scope>
    <source>
        <strain evidence="2">JT2-VF2</strain>
    </source>
</reference>
<comment type="caution">
    <text evidence="2">The sequence shown here is derived from an EMBL/GenBank/DDBJ whole genome shotgun (WGS) entry which is preliminary data.</text>
</comment>
<dbReference type="NCBIfam" id="TIGR02532">
    <property type="entry name" value="IV_pilin_GFxxxE"/>
    <property type="match status" value="1"/>
</dbReference>
<feature type="transmembrane region" description="Helical" evidence="1">
    <location>
        <begin position="20"/>
        <end position="43"/>
    </location>
</feature>
<keyword evidence="1" id="KW-0472">Membrane</keyword>
<sequence length="247" mass="26743">MIKRKLQQKTSSSSDSGFTIIESLIGIVVVAILLAAISPVLVMSTAIRVQSRRIEKATQAASTFIDGVRTNSIKTPGEYSNDNKIPLDPATAADPRLLEDNLISLTQMPVPDTKDDNDLYLFKKDGIICHTSEIGCTKNSDSPFEEFYIQARQIIVTGSGANDGYRLALRVYRADVDFEKPLLASSKDDSGNTTKQTASVVTEGLGNQQAPAIERTVDIGNVSTTFQALCNRLGLAPDKDGNNQDCQ</sequence>
<keyword evidence="1" id="KW-0812">Transmembrane</keyword>
<dbReference type="EMBL" id="JAHHHN010000001">
    <property type="protein sequence ID" value="MBW4559885.1"/>
    <property type="molecule type" value="Genomic_DNA"/>
</dbReference>